<sequence>MEVYKGLHQVLARKPIISNNHDDNKNSDVVVDEKQKSVEIREVKTKAIGDHRILSDYIGCDWSNATVVATIIATATYNASYQIPSGYDNKGMAVLQQEEDFKQYLTNNMKFKFYLLIAVSIPIGVFSESIEHIFIQCPFTAVLWEETLGYSHPLYNG</sequence>
<evidence type="ECO:0000259" key="1">
    <source>
        <dbReference type="Pfam" id="PF13962"/>
    </source>
</evidence>
<dbReference type="EMBL" id="OZ021736">
    <property type="protein sequence ID" value="CAK9314849.1"/>
    <property type="molecule type" value="Genomic_DNA"/>
</dbReference>
<dbReference type="Pfam" id="PF13962">
    <property type="entry name" value="PGG"/>
    <property type="match status" value="1"/>
</dbReference>
<reference evidence="2 3" key="1">
    <citation type="submission" date="2024-03" db="EMBL/GenBank/DDBJ databases">
        <authorList>
            <person name="Gkanogiannis A."/>
            <person name="Becerra Lopez-Lavalle L."/>
        </authorList>
    </citation>
    <scope>NUCLEOTIDE SEQUENCE [LARGE SCALE GENOMIC DNA]</scope>
</reference>
<proteinExistence type="predicted"/>
<keyword evidence="3" id="KW-1185">Reference proteome</keyword>
<organism evidence="2 3">
    <name type="scientific">Citrullus colocynthis</name>
    <name type="common">colocynth</name>
    <dbReference type="NCBI Taxonomy" id="252529"/>
    <lineage>
        <taxon>Eukaryota</taxon>
        <taxon>Viridiplantae</taxon>
        <taxon>Streptophyta</taxon>
        <taxon>Embryophyta</taxon>
        <taxon>Tracheophyta</taxon>
        <taxon>Spermatophyta</taxon>
        <taxon>Magnoliopsida</taxon>
        <taxon>eudicotyledons</taxon>
        <taxon>Gunneridae</taxon>
        <taxon>Pentapetalae</taxon>
        <taxon>rosids</taxon>
        <taxon>fabids</taxon>
        <taxon>Cucurbitales</taxon>
        <taxon>Cucurbitaceae</taxon>
        <taxon>Benincaseae</taxon>
        <taxon>Citrullus</taxon>
    </lineage>
</organism>
<feature type="domain" description="PGG" evidence="1">
    <location>
        <begin position="65"/>
        <end position="108"/>
    </location>
</feature>
<protein>
    <recommendedName>
        <fullName evidence="1">PGG domain-containing protein</fullName>
    </recommendedName>
</protein>
<evidence type="ECO:0000313" key="3">
    <source>
        <dbReference type="Proteomes" id="UP001642487"/>
    </source>
</evidence>
<accession>A0ABP0Y342</accession>
<dbReference type="Proteomes" id="UP001642487">
    <property type="component" value="Chromosome 2"/>
</dbReference>
<name>A0ABP0Y342_9ROSI</name>
<dbReference type="InterPro" id="IPR026961">
    <property type="entry name" value="PGG_dom"/>
</dbReference>
<evidence type="ECO:0000313" key="2">
    <source>
        <dbReference type="EMBL" id="CAK9314849.1"/>
    </source>
</evidence>
<gene>
    <name evidence="2" type="ORF">CITCOLO1_LOCUS6621</name>
</gene>